<evidence type="ECO:0000313" key="7">
    <source>
        <dbReference type="Proteomes" id="UP000238479"/>
    </source>
</evidence>
<comment type="function">
    <text evidence="3">Component of the exocyst complex.</text>
</comment>
<organism evidence="6 7">
    <name type="scientific">Rosa chinensis</name>
    <name type="common">China rose</name>
    <dbReference type="NCBI Taxonomy" id="74649"/>
    <lineage>
        <taxon>Eukaryota</taxon>
        <taxon>Viridiplantae</taxon>
        <taxon>Streptophyta</taxon>
        <taxon>Embryophyta</taxon>
        <taxon>Tracheophyta</taxon>
        <taxon>Spermatophyta</taxon>
        <taxon>Magnoliopsida</taxon>
        <taxon>eudicotyledons</taxon>
        <taxon>Gunneridae</taxon>
        <taxon>Pentapetalae</taxon>
        <taxon>rosids</taxon>
        <taxon>fabids</taxon>
        <taxon>Rosales</taxon>
        <taxon>Rosaceae</taxon>
        <taxon>Rosoideae</taxon>
        <taxon>Rosoideae incertae sedis</taxon>
        <taxon>Rosa</taxon>
    </lineage>
</organism>
<dbReference type="AlphaFoldDB" id="A0A2P6S6K4"/>
<accession>A0A2P6S6K4</accession>
<dbReference type="OMA" id="FCDLENQ"/>
<reference evidence="6 7" key="1">
    <citation type="journal article" date="2018" name="Nat. Genet.">
        <title>The Rosa genome provides new insights in the design of modern roses.</title>
        <authorList>
            <person name="Bendahmane M."/>
        </authorList>
    </citation>
    <scope>NUCLEOTIDE SEQUENCE [LARGE SCALE GENOMIC DNA]</scope>
    <source>
        <strain evidence="7">cv. Old Blush</strain>
    </source>
</reference>
<dbReference type="EMBL" id="PDCK01000040">
    <property type="protein sequence ID" value="PRQ54313.1"/>
    <property type="molecule type" value="Genomic_DNA"/>
</dbReference>
<dbReference type="GO" id="GO:0005634">
    <property type="term" value="C:nucleus"/>
    <property type="evidence" value="ECO:0007669"/>
    <property type="project" value="EnsemblPlants"/>
</dbReference>
<keyword evidence="3" id="KW-0653">Protein transport</keyword>
<dbReference type="STRING" id="74649.A0A2P6S6K4"/>
<keyword evidence="2 3" id="KW-0813">Transport</keyword>
<protein>
    <recommendedName>
        <fullName evidence="3">Exocyst subunit Exo70 family protein</fullName>
    </recommendedName>
</protein>
<feature type="region of interest" description="Disordered" evidence="4">
    <location>
        <begin position="1"/>
        <end position="198"/>
    </location>
</feature>
<evidence type="ECO:0000256" key="4">
    <source>
        <dbReference type="SAM" id="MobiDB-lite"/>
    </source>
</evidence>
<dbReference type="SUPFAM" id="SSF74788">
    <property type="entry name" value="Cullin repeat-like"/>
    <property type="match status" value="1"/>
</dbReference>
<dbReference type="InterPro" id="IPR016159">
    <property type="entry name" value="Cullin_repeat-like_dom_sf"/>
</dbReference>
<dbReference type="Pfam" id="PF20669">
    <property type="entry name" value="Exo70_N"/>
    <property type="match status" value="1"/>
</dbReference>
<evidence type="ECO:0000256" key="2">
    <source>
        <dbReference type="ARBA" id="ARBA00022448"/>
    </source>
</evidence>
<keyword evidence="3" id="KW-0268">Exocytosis</keyword>
<name>A0A2P6S6K4_ROSCH</name>
<evidence type="ECO:0000256" key="3">
    <source>
        <dbReference type="RuleBase" id="RU365026"/>
    </source>
</evidence>
<dbReference type="GO" id="GO:0005546">
    <property type="term" value="F:phosphatidylinositol-4,5-bisphosphate binding"/>
    <property type="evidence" value="ECO:0007669"/>
    <property type="project" value="InterPro"/>
</dbReference>
<dbReference type="PANTHER" id="PTHR12542:SF93">
    <property type="entry name" value="EXOCYST COMPLEX COMPONENT EXO70C2"/>
    <property type="match status" value="1"/>
</dbReference>
<sequence>MDEATNTPKALKTPKALGTPKGNVTDPFENQKEDSEENKKQGQENADQKEEEKDSTGGEHSGPLEPVEIPEDPHPTLEKLSDDIERCISSLPTPNEKDENQQEEKENANDEAKDTKGDENDGKDTKDDKEEEDVKDEKGEKEEEKGEKDAKEGEKNDKEEKDVKDENKDDEKAADQDEKELGDKDAKDEKEAEKVVEKEKDLVPDELLKLIDKFLTWVDDICCEGRCRWGTVPQDDEVFLEAVDLMAKMRESLLSVCSMGLKFQERHGGLINRLSSIQHRAMAYLEEEFRILLEESKTESDHHHSTAADHNHNHNHNHNSNKDSSSGNKGKNDQESQPESESESNKEGVVEFPGFPEEVVSNLNKIATKMISAGYESECCEVYIISRRHAFDENLHKLGLEKHSIDDVQKMHWEALEREIMLWVKAFKQCSQFYFSGERQLAESVFPEPVLSEQTPIWSCLFSNLSRGVMIQLLNFAEGIAMSKRAAEKLFKTLDMYEAVKEMLPKIDELFPGECARELKTETTTVLNRLGEAAILIFCDLENSIKAETGRNPVPGGAVHPLTRYTMNYLRYACEYKETLELVFKEHTKIERSDSTSRPDGRDDYDASDTSFEIPDDESPFAVQLARVMDLLDSNLEGKAKLYKDVALSSIFMMNNGRYILQKIKGSPEINACMGDKWCRKRSTELRQYHKNYQRETWSRLLSFLSHEGLSNHGKVSKPVLKERFKSFNAMFDEIHKTQSTWVVSDEQLQSELRVSISAVVIPAYRSFLGRFSQTLDPGRQTEKYIKFQPEDIETYIDELFDGNPSTSIFRKKP</sequence>
<feature type="compositionally biased region" description="Basic and acidic residues" evidence="4">
    <location>
        <begin position="29"/>
        <end position="57"/>
    </location>
</feature>
<dbReference type="PANTHER" id="PTHR12542">
    <property type="entry name" value="EXOCYST COMPLEX PROTEIN EXO70"/>
    <property type="match status" value="1"/>
</dbReference>
<feature type="compositionally biased region" description="Basic and acidic residues" evidence="4">
    <location>
        <begin position="591"/>
        <end position="605"/>
    </location>
</feature>
<dbReference type="GO" id="GO:0006887">
    <property type="term" value="P:exocytosis"/>
    <property type="evidence" value="ECO:0007669"/>
    <property type="project" value="UniProtKB-KW"/>
</dbReference>
<dbReference type="Proteomes" id="UP000238479">
    <property type="component" value="Chromosome 2"/>
</dbReference>
<dbReference type="FunFam" id="1.20.1280.170:FF:000003">
    <property type="entry name" value="Exocyst subunit Exo70 family protein"/>
    <property type="match status" value="1"/>
</dbReference>
<dbReference type="Gene3D" id="1.20.1280.170">
    <property type="entry name" value="Exocyst complex component Exo70"/>
    <property type="match status" value="1"/>
</dbReference>
<proteinExistence type="inferred from homology"/>
<feature type="compositionally biased region" description="Basic and acidic residues" evidence="4">
    <location>
        <begin position="296"/>
        <end position="312"/>
    </location>
</feature>
<evidence type="ECO:0000256" key="1">
    <source>
        <dbReference type="ARBA" id="ARBA00006756"/>
    </source>
</evidence>
<feature type="compositionally biased region" description="Low complexity" evidence="4">
    <location>
        <begin position="322"/>
        <end position="335"/>
    </location>
</feature>
<gene>
    <name evidence="6" type="ORF">RchiOBHm_Chr2g0176101</name>
</gene>
<evidence type="ECO:0000313" key="6">
    <source>
        <dbReference type="EMBL" id="PRQ54313.1"/>
    </source>
</evidence>
<dbReference type="GO" id="GO:0005829">
    <property type="term" value="C:cytosol"/>
    <property type="evidence" value="ECO:0007669"/>
    <property type="project" value="EnsemblPlants"/>
</dbReference>
<feature type="domain" description="Exocyst complex subunit Exo70 C-terminal" evidence="5">
    <location>
        <begin position="423"/>
        <end position="799"/>
    </location>
</feature>
<feature type="compositionally biased region" description="Basic and acidic residues" evidence="4">
    <location>
        <begin position="71"/>
        <end position="86"/>
    </location>
</feature>
<dbReference type="GO" id="GO:0000145">
    <property type="term" value="C:exocyst"/>
    <property type="evidence" value="ECO:0007669"/>
    <property type="project" value="InterPro"/>
</dbReference>
<keyword evidence="7" id="KW-1185">Reference proteome</keyword>
<feature type="compositionally biased region" description="Basic and acidic residues" evidence="4">
    <location>
        <begin position="135"/>
        <end position="198"/>
    </location>
</feature>
<dbReference type="InterPro" id="IPR004140">
    <property type="entry name" value="Exo70"/>
</dbReference>
<comment type="similarity">
    <text evidence="1 3">Belongs to the EXO70 family.</text>
</comment>
<dbReference type="Pfam" id="PF03081">
    <property type="entry name" value="Exo70_C"/>
    <property type="match status" value="1"/>
</dbReference>
<dbReference type="GO" id="GO:0015031">
    <property type="term" value="P:protein transport"/>
    <property type="evidence" value="ECO:0007669"/>
    <property type="project" value="UniProtKB-KW"/>
</dbReference>
<evidence type="ECO:0000259" key="5">
    <source>
        <dbReference type="Pfam" id="PF03081"/>
    </source>
</evidence>
<dbReference type="GO" id="GO:0080092">
    <property type="term" value="P:regulation of pollen tube growth"/>
    <property type="evidence" value="ECO:0007669"/>
    <property type="project" value="EnsemblPlants"/>
</dbReference>
<dbReference type="Gramene" id="PRQ54313">
    <property type="protein sequence ID" value="PRQ54313"/>
    <property type="gene ID" value="RchiOBHm_Chr2g0176101"/>
</dbReference>
<feature type="region of interest" description="Disordered" evidence="4">
    <location>
        <begin position="591"/>
        <end position="614"/>
    </location>
</feature>
<feature type="region of interest" description="Disordered" evidence="4">
    <location>
        <begin position="296"/>
        <end position="351"/>
    </location>
</feature>
<dbReference type="InterPro" id="IPR046364">
    <property type="entry name" value="Exo70_C"/>
</dbReference>
<comment type="caution">
    <text evidence="6">The sequence shown here is derived from an EMBL/GenBank/DDBJ whole genome shotgun (WGS) entry which is preliminary data.</text>
</comment>
<feature type="compositionally biased region" description="Basic and acidic residues" evidence="4">
    <location>
        <begin position="95"/>
        <end position="128"/>
    </location>
</feature>
<dbReference type="OrthoDB" id="1922221at2759"/>
<dbReference type="GO" id="GO:0090406">
    <property type="term" value="C:pollen tube"/>
    <property type="evidence" value="ECO:0007669"/>
    <property type="project" value="EnsemblPlants"/>
</dbReference>